<feature type="region of interest" description="Disordered" evidence="3">
    <location>
        <begin position="365"/>
        <end position="410"/>
    </location>
</feature>
<dbReference type="PROSITE" id="PS51125">
    <property type="entry name" value="NHL"/>
    <property type="match status" value="2"/>
</dbReference>
<feature type="repeat" description="NHL" evidence="2">
    <location>
        <begin position="531"/>
        <end position="570"/>
    </location>
</feature>
<proteinExistence type="predicted"/>
<organism>
    <name type="scientific">Branchiostoma floridae</name>
    <name type="common">Florida lancelet</name>
    <name type="synonym">Amphioxus</name>
    <dbReference type="NCBI Taxonomy" id="7739"/>
    <lineage>
        <taxon>Eukaryota</taxon>
        <taxon>Metazoa</taxon>
        <taxon>Chordata</taxon>
        <taxon>Cephalochordata</taxon>
        <taxon>Leptocardii</taxon>
        <taxon>Amphioxiformes</taxon>
        <taxon>Branchiostomatidae</taxon>
        <taxon>Branchiostoma</taxon>
    </lineage>
</organism>
<feature type="region of interest" description="Disordered" evidence="3">
    <location>
        <begin position="75"/>
        <end position="305"/>
    </location>
</feature>
<dbReference type="Pfam" id="PF01436">
    <property type="entry name" value="NHL"/>
    <property type="match status" value="2"/>
</dbReference>
<dbReference type="InterPro" id="IPR050952">
    <property type="entry name" value="TRIM-NHL_E3_ligases"/>
</dbReference>
<feature type="compositionally biased region" description="Polar residues" evidence="3">
    <location>
        <begin position="1"/>
        <end position="10"/>
    </location>
</feature>
<feature type="repeat" description="NHL" evidence="2">
    <location>
        <begin position="717"/>
        <end position="761"/>
    </location>
</feature>
<evidence type="ECO:0000313" key="4">
    <source>
        <dbReference type="EMBL" id="EEN47220.1"/>
    </source>
</evidence>
<feature type="region of interest" description="Disordered" evidence="3">
    <location>
        <begin position="451"/>
        <end position="470"/>
    </location>
</feature>
<sequence>MAYTPLQRSAKTGAPAGAAVPPSYTRIWNRPLPPVPTEDLLPRAAEMHERDHGHGEQAASSPQEDFVEILDFQNPGVGRLPSVKFTRASPPLTRQVPRALSHYSGQSPRVPPDRSGQASAVPPHHSGHATTHHSGQAPSRAPPHHFGQTPQVPPHHSDQSPEVPPRRSGQAPGVPPHHSGQAPGAHGYHNLQKQDNKHVPFNPMYDGDLQPGGAGQVRHPPDGAGQPDQTVPGPPTHVRRDDGETVPKTPARSTGGGAQPATASTHVYDNEKPTVGQPPDRGGLSARPLPSIPRPGRRTTDGAHPAAAATHIYENDDTFGQCLGPPLNRDALGAPPVPSTPRPGGRTTDGAQPVAAATHLYEDGDAFGQRLGPPLNRDALGAPPVPSTPRPARRNDQMGSPNQPPDAARERRSIWEVCQGRGTAIIILASVVMVTLMLSVLVHVLLVHTTSLPSHPDSPTTDPGGTNTTGGTAWKCSHVLKTVTSADVIMINPVPDRGFPEAVTAHVETVPPEEASRTLSVDAKGVSLGSSSVERGDGSLSYARGVAVSSDNRIWVADQNKARLQVYNMEGVYLYQFPRGAPGLGYPSKEPRDVSIDRDGHLWVLMSGYPACPDSLVQFGRDGHLKANFDLPGTVPGQSYKGMAVDLRNNRILVTWSDGMKGGMQAFNPDGKLLWSDVGRAWMKAPKYVAVDREGNSFVSDYGTHSIYKYDESGRYVSTFGGPGRSGGRLNRPRGICVDSQSSHIVVVDSRNQRVVVYTSQGAYVRHIALRIAHPRGVAVGQRGELVVANKNTIFVFARY</sequence>
<dbReference type="InterPro" id="IPR011042">
    <property type="entry name" value="6-blade_b-propeller_TolB-like"/>
</dbReference>
<dbReference type="AlphaFoldDB" id="C3ZJT5"/>
<dbReference type="PANTHER" id="PTHR24104">
    <property type="entry name" value="E3 UBIQUITIN-PROTEIN LIGASE NHLRC1-RELATED"/>
    <property type="match status" value="1"/>
</dbReference>
<dbReference type="eggNOG" id="KOG2177">
    <property type="taxonomic scope" value="Eukaryota"/>
</dbReference>
<feature type="compositionally biased region" description="Basic and acidic residues" evidence="3">
    <location>
        <begin position="45"/>
        <end position="55"/>
    </location>
</feature>
<dbReference type="Gene3D" id="2.120.10.30">
    <property type="entry name" value="TolB, C-terminal domain"/>
    <property type="match status" value="1"/>
</dbReference>
<protein>
    <recommendedName>
        <fullName evidence="5">SMP-30/Gluconolactonase/LRE-like region domain-containing protein</fullName>
    </recommendedName>
</protein>
<reference evidence="4" key="1">
    <citation type="journal article" date="2008" name="Nature">
        <title>The amphioxus genome and the evolution of the chordate karyotype.</title>
        <authorList>
            <consortium name="US DOE Joint Genome Institute (JGI-PGF)"/>
            <person name="Putnam N.H."/>
            <person name="Butts T."/>
            <person name="Ferrier D.E.K."/>
            <person name="Furlong R.F."/>
            <person name="Hellsten U."/>
            <person name="Kawashima T."/>
            <person name="Robinson-Rechavi M."/>
            <person name="Shoguchi E."/>
            <person name="Terry A."/>
            <person name="Yu J.-K."/>
            <person name="Benito-Gutierrez E.L."/>
            <person name="Dubchak I."/>
            <person name="Garcia-Fernandez J."/>
            <person name="Gibson-Brown J.J."/>
            <person name="Grigoriev I.V."/>
            <person name="Horton A.C."/>
            <person name="de Jong P.J."/>
            <person name="Jurka J."/>
            <person name="Kapitonov V.V."/>
            <person name="Kohara Y."/>
            <person name="Kuroki Y."/>
            <person name="Lindquist E."/>
            <person name="Lucas S."/>
            <person name="Osoegawa K."/>
            <person name="Pennacchio L.A."/>
            <person name="Salamov A.A."/>
            <person name="Satou Y."/>
            <person name="Sauka-Spengler T."/>
            <person name="Schmutz J."/>
            <person name="Shin-I T."/>
            <person name="Toyoda A."/>
            <person name="Bronner-Fraser M."/>
            <person name="Fujiyama A."/>
            <person name="Holland L.Z."/>
            <person name="Holland P.W.H."/>
            <person name="Satoh N."/>
            <person name="Rokhsar D.S."/>
        </authorList>
    </citation>
    <scope>NUCLEOTIDE SEQUENCE [LARGE SCALE GENOMIC DNA]</scope>
    <source>
        <strain evidence="4">S238N-H82</strain>
        <tissue evidence="4">Testes</tissue>
    </source>
</reference>
<gene>
    <name evidence="4" type="ORF">BRAFLDRAFT_105410</name>
</gene>
<evidence type="ECO:0000256" key="1">
    <source>
        <dbReference type="ARBA" id="ARBA00022737"/>
    </source>
</evidence>
<feature type="region of interest" description="Disordered" evidence="3">
    <location>
        <begin position="1"/>
        <end position="62"/>
    </location>
</feature>
<dbReference type="InterPro" id="IPR001258">
    <property type="entry name" value="NHL_repeat"/>
</dbReference>
<dbReference type="InParanoid" id="C3ZJT5"/>
<feature type="region of interest" description="Disordered" evidence="3">
    <location>
        <begin position="317"/>
        <end position="351"/>
    </location>
</feature>
<evidence type="ECO:0000256" key="3">
    <source>
        <dbReference type="SAM" id="MobiDB-lite"/>
    </source>
</evidence>
<accession>C3ZJT5</accession>
<dbReference type="CDD" id="cd05819">
    <property type="entry name" value="NHL"/>
    <property type="match status" value="1"/>
</dbReference>
<dbReference type="SUPFAM" id="SSF101898">
    <property type="entry name" value="NHL repeat"/>
    <property type="match status" value="1"/>
</dbReference>
<evidence type="ECO:0000256" key="2">
    <source>
        <dbReference type="PROSITE-ProRule" id="PRU00504"/>
    </source>
</evidence>
<name>C3ZJT5_BRAFL</name>
<dbReference type="PANTHER" id="PTHR24104:SF50">
    <property type="entry name" value="SMP-30_GLUCONOLACTONASE_LRE-LIKE REGION DOMAIN-CONTAINING PROTEIN"/>
    <property type="match status" value="1"/>
</dbReference>
<feature type="compositionally biased region" description="Low complexity" evidence="3">
    <location>
        <begin position="460"/>
        <end position="470"/>
    </location>
</feature>
<evidence type="ECO:0008006" key="5">
    <source>
        <dbReference type="Google" id="ProtNLM"/>
    </source>
</evidence>
<keyword evidence="1" id="KW-0677">Repeat</keyword>
<dbReference type="EMBL" id="GG666633">
    <property type="protein sequence ID" value="EEN47220.1"/>
    <property type="molecule type" value="Genomic_DNA"/>
</dbReference>